<gene>
    <name evidence="2" type="ORF">BCR42DRAFT_454079</name>
</gene>
<name>A0A1X2I8K3_9FUNG</name>
<evidence type="ECO:0000313" key="2">
    <source>
        <dbReference type="EMBL" id="ORZ11589.1"/>
    </source>
</evidence>
<organism evidence="2 3">
    <name type="scientific">Absidia repens</name>
    <dbReference type="NCBI Taxonomy" id="90262"/>
    <lineage>
        <taxon>Eukaryota</taxon>
        <taxon>Fungi</taxon>
        <taxon>Fungi incertae sedis</taxon>
        <taxon>Mucoromycota</taxon>
        <taxon>Mucoromycotina</taxon>
        <taxon>Mucoromycetes</taxon>
        <taxon>Mucorales</taxon>
        <taxon>Cunninghamellaceae</taxon>
        <taxon>Absidia</taxon>
    </lineage>
</organism>
<keyword evidence="1" id="KW-0732">Signal</keyword>
<dbReference type="EMBL" id="MCGE01000021">
    <property type="protein sequence ID" value="ORZ11589.1"/>
    <property type="molecule type" value="Genomic_DNA"/>
</dbReference>
<protein>
    <submittedName>
        <fullName evidence="2">Uncharacterized protein</fullName>
    </submittedName>
</protein>
<dbReference type="AlphaFoldDB" id="A0A1X2I8K3"/>
<keyword evidence="3" id="KW-1185">Reference proteome</keyword>
<comment type="caution">
    <text evidence="2">The sequence shown here is derived from an EMBL/GenBank/DDBJ whole genome shotgun (WGS) entry which is preliminary data.</text>
</comment>
<evidence type="ECO:0000313" key="3">
    <source>
        <dbReference type="Proteomes" id="UP000193560"/>
    </source>
</evidence>
<dbReference type="OrthoDB" id="2353340at2759"/>
<evidence type="ECO:0000256" key="1">
    <source>
        <dbReference type="SAM" id="SignalP"/>
    </source>
</evidence>
<proteinExistence type="predicted"/>
<reference evidence="2 3" key="1">
    <citation type="submission" date="2016-07" db="EMBL/GenBank/DDBJ databases">
        <title>Pervasive Adenine N6-methylation of Active Genes in Fungi.</title>
        <authorList>
            <consortium name="DOE Joint Genome Institute"/>
            <person name="Mondo S.J."/>
            <person name="Dannebaum R.O."/>
            <person name="Kuo R.C."/>
            <person name="Labutti K."/>
            <person name="Haridas S."/>
            <person name="Kuo A."/>
            <person name="Salamov A."/>
            <person name="Ahrendt S.R."/>
            <person name="Lipzen A."/>
            <person name="Sullivan W."/>
            <person name="Andreopoulos W.B."/>
            <person name="Clum A."/>
            <person name="Lindquist E."/>
            <person name="Daum C."/>
            <person name="Ramamoorthy G.K."/>
            <person name="Gryganskyi A."/>
            <person name="Culley D."/>
            <person name="Magnuson J.K."/>
            <person name="James T.Y."/>
            <person name="O'Malley M.A."/>
            <person name="Stajich J.E."/>
            <person name="Spatafora J.W."/>
            <person name="Visel A."/>
            <person name="Grigoriev I.V."/>
        </authorList>
    </citation>
    <scope>NUCLEOTIDE SEQUENCE [LARGE SCALE GENOMIC DNA]</scope>
    <source>
        <strain evidence="2 3">NRRL 1336</strain>
    </source>
</reference>
<dbReference type="Proteomes" id="UP000193560">
    <property type="component" value="Unassembled WGS sequence"/>
</dbReference>
<accession>A0A1X2I8K3</accession>
<feature type="chain" id="PRO_5013230786" evidence="1">
    <location>
        <begin position="20"/>
        <end position="204"/>
    </location>
</feature>
<feature type="signal peptide" evidence="1">
    <location>
        <begin position="1"/>
        <end position="19"/>
    </location>
</feature>
<sequence length="204" mass="21825">MKFSIVAALIALSAASVSAADETFSGTIYVYANNLEHPKTTFVKRGSGTSVVTNGIACNGNQTLPGRDYSLAGTFTTVKNQWDFNGQHDNEIAMGYVKVGKQFCLSLTKDSPLSLEQCPPANEEIKAGSKFAWFHDKRGSSIWAYGGDANAEENNGFVFETTDLQTTDKPLTGKVSSDNPDVNAFLSLGHVNMGNTGKPPKGCQ</sequence>